<comment type="caution">
    <text evidence="2">The sequence shown here is derived from an EMBL/GenBank/DDBJ whole genome shotgun (WGS) entry which is preliminary data.</text>
</comment>
<evidence type="ECO:0000313" key="3">
    <source>
        <dbReference type="Proteomes" id="UP000327157"/>
    </source>
</evidence>
<accession>A0A5N5FJ37</accession>
<evidence type="ECO:0000256" key="1">
    <source>
        <dbReference type="SAM" id="Phobius"/>
    </source>
</evidence>
<organism evidence="2 3">
    <name type="scientific">Pyrus ussuriensis x Pyrus communis</name>
    <dbReference type="NCBI Taxonomy" id="2448454"/>
    <lineage>
        <taxon>Eukaryota</taxon>
        <taxon>Viridiplantae</taxon>
        <taxon>Streptophyta</taxon>
        <taxon>Embryophyta</taxon>
        <taxon>Tracheophyta</taxon>
        <taxon>Spermatophyta</taxon>
        <taxon>Magnoliopsida</taxon>
        <taxon>eudicotyledons</taxon>
        <taxon>Gunneridae</taxon>
        <taxon>Pentapetalae</taxon>
        <taxon>rosids</taxon>
        <taxon>fabids</taxon>
        <taxon>Rosales</taxon>
        <taxon>Rosaceae</taxon>
        <taxon>Amygdaloideae</taxon>
        <taxon>Maleae</taxon>
        <taxon>Pyrus</taxon>
    </lineage>
</organism>
<reference evidence="3" key="2">
    <citation type="submission" date="2019-10" db="EMBL/GenBank/DDBJ databases">
        <title>A de novo genome assembly of a pear dwarfing rootstock.</title>
        <authorList>
            <person name="Wang F."/>
            <person name="Wang J."/>
            <person name="Li S."/>
            <person name="Zhang Y."/>
            <person name="Fang M."/>
            <person name="Ma L."/>
            <person name="Zhao Y."/>
            <person name="Jiang S."/>
        </authorList>
    </citation>
    <scope>NUCLEOTIDE SEQUENCE [LARGE SCALE GENOMIC DNA]</scope>
</reference>
<reference evidence="2 3" key="1">
    <citation type="submission" date="2019-09" db="EMBL/GenBank/DDBJ databases">
        <authorList>
            <person name="Ou C."/>
        </authorList>
    </citation>
    <scope>NUCLEOTIDE SEQUENCE [LARGE SCALE GENOMIC DNA]</scope>
    <source>
        <strain evidence="2">S2</strain>
        <tissue evidence="2">Leaf</tissue>
    </source>
</reference>
<keyword evidence="1" id="KW-0812">Transmembrane</keyword>
<protein>
    <submittedName>
        <fullName evidence="2">Uncharacterized protein</fullName>
    </submittedName>
</protein>
<proteinExistence type="predicted"/>
<name>A0A5N5FJ37_9ROSA</name>
<feature type="transmembrane region" description="Helical" evidence="1">
    <location>
        <begin position="12"/>
        <end position="34"/>
    </location>
</feature>
<sequence>MALGYGPNDAAGFRFFLILLVTYSLMAALVHSILTMRFIKPLEIDAPDRFSKARALKHVRVLTQEIDGRQVSSFFNALTAFFSPFCPN</sequence>
<keyword evidence="1" id="KW-1133">Transmembrane helix</keyword>
<keyword evidence="3" id="KW-1185">Reference proteome</keyword>
<dbReference type="AlphaFoldDB" id="A0A5N5FJ37"/>
<dbReference type="OrthoDB" id="76293at2759"/>
<gene>
    <name evidence="2" type="ORF">D8674_004154</name>
</gene>
<reference evidence="2 3" key="3">
    <citation type="submission" date="2019-11" db="EMBL/GenBank/DDBJ databases">
        <title>A de novo genome assembly of a pear dwarfing rootstock.</title>
        <authorList>
            <person name="Wang F."/>
            <person name="Wang J."/>
            <person name="Li S."/>
            <person name="Zhang Y."/>
            <person name="Fang M."/>
            <person name="Ma L."/>
            <person name="Zhao Y."/>
            <person name="Jiang S."/>
        </authorList>
    </citation>
    <scope>NUCLEOTIDE SEQUENCE [LARGE SCALE GENOMIC DNA]</scope>
    <source>
        <strain evidence="2">S2</strain>
        <tissue evidence="2">Leaf</tissue>
    </source>
</reference>
<dbReference type="Proteomes" id="UP000327157">
    <property type="component" value="Chromosome 10"/>
</dbReference>
<dbReference type="EMBL" id="SMOL01000695">
    <property type="protein sequence ID" value="KAB2603149.1"/>
    <property type="molecule type" value="Genomic_DNA"/>
</dbReference>
<keyword evidence="1" id="KW-0472">Membrane</keyword>
<evidence type="ECO:0000313" key="2">
    <source>
        <dbReference type="EMBL" id="KAB2603149.1"/>
    </source>
</evidence>